<gene>
    <name evidence="2" type="ORF">AMET1_0984</name>
</gene>
<keyword evidence="1" id="KW-0812">Transmembrane</keyword>
<dbReference type="Proteomes" id="UP000195137">
    <property type="component" value="Unassembled WGS sequence"/>
</dbReference>
<evidence type="ECO:0000313" key="2">
    <source>
        <dbReference type="EMBL" id="OUJ19328.1"/>
    </source>
</evidence>
<organism evidence="2 3">
    <name type="scientific">Methanonatronarchaeum thermophilum</name>
    <dbReference type="NCBI Taxonomy" id="1927129"/>
    <lineage>
        <taxon>Archaea</taxon>
        <taxon>Methanobacteriati</taxon>
        <taxon>Methanobacteriota</taxon>
        <taxon>Methanonatronarchaeia</taxon>
        <taxon>Methanonatronarchaeales</taxon>
        <taxon>Methanonatronarchaeaceae</taxon>
        <taxon>Methanonatronarchaeum</taxon>
    </lineage>
</organism>
<proteinExistence type="predicted"/>
<protein>
    <submittedName>
        <fullName evidence="2">Uncharacterized protein</fullName>
    </submittedName>
</protein>
<evidence type="ECO:0000256" key="1">
    <source>
        <dbReference type="SAM" id="Phobius"/>
    </source>
</evidence>
<name>A0A1Y3GD11_9EURY</name>
<evidence type="ECO:0000313" key="3">
    <source>
        <dbReference type="Proteomes" id="UP000195137"/>
    </source>
</evidence>
<dbReference type="AlphaFoldDB" id="A0A1Y3GD11"/>
<accession>A0A1Y3GD11</accession>
<keyword evidence="3" id="KW-1185">Reference proteome</keyword>
<sequence length="33" mass="3752">MDDETKNNIAIGWVIIAAIFVFGFLALLWLEMP</sequence>
<keyword evidence="1" id="KW-1133">Transmembrane helix</keyword>
<comment type="caution">
    <text evidence="2">The sequence shown here is derived from an EMBL/GenBank/DDBJ whole genome shotgun (WGS) entry which is preliminary data.</text>
</comment>
<dbReference type="EMBL" id="MRZU01000003">
    <property type="protein sequence ID" value="OUJ19328.1"/>
    <property type="molecule type" value="Genomic_DNA"/>
</dbReference>
<reference evidence="2 3" key="1">
    <citation type="submission" date="2016-12" db="EMBL/GenBank/DDBJ databases">
        <title>Discovery of methanogenic haloarchaea.</title>
        <authorList>
            <person name="Sorokin D.Y."/>
            <person name="Makarova K.S."/>
            <person name="Abbas B."/>
            <person name="Ferrer M."/>
            <person name="Golyshin P.N."/>
        </authorList>
    </citation>
    <scope>NUCLEOTIDE SEQUENCE [LARGE SCALE GENOMIC DNA]</scope>
    <source>
        <strain evidence="2">AMET1</strain>
    </source>
</reference>
<feature type="transmembrane region" description="Helical" evidence="1">
    <location>
        <begin position="9"/>
        <end position="30"/>
    </location>
</feature>
<keyword evidence="1" id="KW-0472">Membrane</keyword>